<evidence type="ECO:0000256" key="1">
    <source>
        <dbReference type="SAM" id="Phobius"/>
    </source>
</evidence>
<dbReference type="EMBL" id="JADBGG010000020">
    <property type="protein sequence ID" value="MBE1425977.1"/>
    <property type="molecule type" value="Genomic_DNA"/>
</dbReference>
<feature type="transmembrane region" description="Helical" evidence="1">
    <location>
        <begin position="189"/>
        <end position="208"/>
    </location>
</feature>
<keyword evidence="2" id="KW-0732">Signal</keyword>
<accession>A0ABR9H5I6</accession>
<evidence type="ECO:0000313" key="4">
    <source>
        <dbReference type="Proteomes" id="UP000639010"/>
    </source>
</evidence>
<dbReference type="Proteomes" id="UP000639010">
    <property type="component" value="Unassembled WGS sequence"/>
</dbReference>
<evidence type="ECO:0000256" key="2">
    <source>
        <dbReference type="SAM" id="SignalP"/>
    </source>
</evidence>
<name>A0ABR9H5I6_9BACT</name>
<evidence type="ECO:0000313" key="3">
    <source>
        <dbReference type="EMBL" id="MBE1425977.1"/>
    </source>
</evidence>
<keyword evidence="1" id="KW-0812">Transmembrane</keyword>
<comment type="caution">
    <text evidence="3">The sequence shown here is derived from an EMBL/GenBank/DDBJ whole genome shotgun (WGS) entry which is preliminary data.</text>
</comment>
<keyword evidence="1" id="KW-0472">Membrane</keyword>
<keyword evidence="1" id="KW-1133">Transmembrane helix</keyword>
<gene>
    <name evidence="3" type="ORF">H4684_002636</name>
</gene>
<organism evidence="3 4">
    <name type="scientific">Desulfomicrobium macestii</name>
    <dbReference type="NCBI Taxonomy" id="90731"/>
    <lineage>
        <taxon>Bacteria</taxon>
        <taxon>Pseudomonadati</taxon>
        <taxon>Thermodesulfobacteriota</taxon>
        <taxon>Desulfovibrionia</taxon>
        <taxon>Desulfovibrionales</taxon>
        <taxon>Desulfomicrobiaceae</taxon>
        <taxon>Desulfomicrobium</taxon>
    </lineage>
</organism>
<protein>
    <submittedName>
        <fullName evidence="3">Uncharacterized protein</fullName>
    </submittedName>
</protein>
<keyword evidence="4" id="KW-1185">Reference proteome</keyword>
<feature type="chain" id="PRO_5045837213" evidence="2">
    <location>
        <begin position="24"/>
        <end position="214"/>
    </location>
</feature>
<reference evidence="3 4" key="1">
    <citation type="submission" date="2020-10" db="EMBL/GenBank/DDBJ databases">
        <title>Genomic Encyclopedia of Type Strains, Phase IV (KMG-IV): sequencing the most valuable type-strain genomes for metagenomic binning, comparative biology and taxonomic classification.</title>
        <authorList>
            <person name="Goeker M."/>
        </authorList>
    </citation>
    <scope>NUCLEOTIDE SEQUENCE [LARGE SCALE GENOMIC DNA]</scope>
    <source>
        <strain evidence="3 4">DSM 4194</strain>
    </source>
</reference>
<sequence length="214" mass="23618">MRLKLICFMMIAAMLLGIGSAWASVVNVDYGTTYSYWASNGQYLPTTQFSLDIDGFSTYGFCVDPISSIGKGNYSYSFLSWTPEFLQAAWLMDNYARFEGAINTRSETVGLQASIWSAVTNLNYKPVFNTRGQRSTYESWFGSILDSLDDQTLANLQSEYKILLPFLTTASGKVLNKQALIVKYHSSPVPIPGAALLLGSALIGMVGVRKKFMA</sequence>
<dbReference type="RefSeq" id="WP_192624071.1">
    <property type="nucleotide sequence ID" value="NZ_JADBGG010000020.1"/>
</dbReference>
<feature type="signal peptide" evidence="2">
    <location>
        <begin position="1"/>
        <end position="23"/>
    </location>
</feature>
<proteinExistence type="predicted"/>